<dbReference type="STRING" id="180163.SAMN02745174_02206"/>
<reference evidence="1 2" key="1">
    <citation type="submission" date="2017-02" db="EMBL/GenBank/DDBJ databases">
        <authorList>
            <person name="Peterson S.W."/>
        </authorList>
    </citation>
    <scope>NUCLEOTIDE SEQUENCE [LARGE SCALE GENOMIC DNA]</scope>
    <source>
        <strain evidence="1 2">ATCC 700028</strain>
    </source>
</reference>
<gene>
    <name evidence="1" type="ORF">SAMN02745174_02206</name>
</gene>
<evidence type="ECO:0000313" key="2">
    <source>
        <dbReference type="Proteomes" id="UP000191153"/>
    </source>
</evidence>
<keyword evidence="2" id="KW-1185">Reference proteome</keyword>
<dbReference type="EMBL" id="FUWX01000019">
    <property type="protein sequence ID" value="SJZ99532.1"/>
    <property type="molecule type" value="Genomic_DNA"/>
</dbReference>
<name>A0A1T4Q6Y8_9FUSO</name>
<accession>A0A1T4Q6Y8</accession>
<sequence>MTKEELIEYIEKARKENRKISIKEIIFKCEKNNLRMVSILSELHKKELINVLVE</sequence>
<protein>
    <submittedName>
        <fullName evidence="1">Uncharacterized protein</fullName>
    </submittedName>
</protein>
<dbReference type="RefSeq" id="WP_159443621.1">
    <property type="nucleotide sequence ID" value="NZ_FUWX01000019.1"/>
</dbReference>
<dbReference type="AlphaFoldDB" id="A0A1T4Q6Y8"/>
<dbReference type="Proteomes" id="UP000191153">
    <property type="component" value="Unassembled WGS sequence"/>
</dbReference>
<proteinExistence type="predicted"/>
<organism evidence="1 2">
    <name type="scientific">Cetobacterium ceti</name>
    <dbReference type="NCBI Taxonomy" id="180163"/>
    <lineage>
        <taxon>Bacteria</taxon>
        <taxon>Fusobacteriati</taxon>
        <taxon>Fusobacteriota</taxon>
        <taxon>Fusobacteriia</taxon>
        <taxon>Fusobacteriales</taxon>
        <taxon>Fusobacteriaceae</taxon>
        <taxon>Cetobacterium</taxon>
    </lineage>
</organism>
<evidence type="ECO:0000313" key="1">
    <source>
        <dbReference type="EMBL" id="SJZ99532.1"/>
    </source>
</evidence>